<evidence type="ECO:0000256" key="2">
    <source>
        <dbReference type="SAM" id="MobiDB-lite"/>
    </source>
</evidence>
<feature type="compositionally biased region" description="Basic and acidic residues" evidence="2">
    <location>
        <begin position="473"/>
        <end position="486"/>
    </location>
</feature>
<dbReference type="PANTHER" id="PTHR46515:SF1">
    <property type="entry name" value="TATA ELEMENT MODULATORY FACTOR"/>
    <property type="match status" value="1"/>
</dbReference>
<name>A0A7S2EN96_9STRA</name>
<evidence type="ECO:0008006" key="4">
    <source>
        <dbReference type="Google" id="ProtNLM"/>
    </source>
</evidence>
<reference evidence="3" key="1">
    <citation type="submission" date="2021-01" db="EMBL/GenBank/DDBJ databases">
        <authorList>
            <person name="Corre E."/>
            <person name="Pelletier E."/>
            <person name="Niang G."/>
            <person name="Scheremetjew M."/>
            <person name="Finn R."/>
            <person name="Kale V."/>
            <person name="Holt S."/>
            <person name="Cochrane G."/>
            <person name="Meng A."/>
            <person name="Brown T."/>
            <person name="Cohen L."/>
        </authorList>
    </citation>
    <scope>NUCLEOTIDE SEQUENCE</scope>
    <source>
        <strain evidence="3">Pop2</strain>
    </source>
</reference>
<organism evidence="3">
    <name type="scientific">Ditylum brightwellii</name>
    <dbReference type="NCBI Taxonomy" id="49249"/>
    <lineage>
        <taxon>Eukaryota</taxon>
        <taxon>Sar</taxon>
        <taxon>Stramenopiles</taxon>
        <taxon>Ochrophyta</taxon>
        <taxon>Bacillariophyta</taxon>
        <taxon>Mediophyceae</taxon>
        <taxon>Lithodesmiophycidae</taxon>
        <taxon>Lithodesmiales</taxon>
        <taxon>Lithodesmiaceae</taxon>
        <taxon>Ditylum</taxon>
    </lineage>
</organism>
<gene>
    <name evidence="3" type="ORF">DBRI1063_LOCUS19488</name>
</gene>
<feature type="coiled-coil region" evidence="1">
    <location>
        <begin position="126"/>
        <end position="259"/>
    </location>
</feature>
<protein>
    <recommendedName>
        <fullName evidence="4">TATA element modulatory factor 1 TATA binding domain-containing protein</fullName>
    </recommendedName>
</protein>
<dbReference type="GO" id="GO:0005794">
    <property type="term" value="C:Golgi apparatus"/>
    <property type="evidence" value="ECO:0007669"/>
    <property type="project" value="TreeGrafter"/>
</dbReference>
<dbReference type="PANTHER" id="PTHR46515">
    <property type="entry name" value="TATA ELEMENT MODULATORY FACTOR TMF1"/>
    <property type="match status" value="1"/>
</dbReference>
<feature type="compositionally biased region" description="Polar residues" evidence="2">
    <location>
        <begin position="84"/>
        <end position="99"/>
    </location>
</feature>
<feature type="coiled-coil region" evidence="1">
    <location>
        <begin position="530"/>
        <end position="602"/>
    </location>
</feature>
<evidence type="ECO:0000256" key="1">
    <source>
        <dbReference type="SAM" id="Coils"/>
    </source>
</evidence>
<dbReference type="AlphaFoldDB" id="A0A7S2EN96"/>
<evidence type="ECO:0000313" key="3">
    <source>
        <dbReference type="EMBL" id="CAD9346663.1"/>
    </source>
</evidence>
<sequence length="673" mass="76722">MINELKEEHELSLALLQSQILDLQTQLQQRETQLNNHSTQLTTLTEIHDTEKEQLYQKIRDTKEEAKKRILRAKERVEEMEQKLAQSTKNQMSINSNNSGKDEMIAQLRSEGENLMRKQSVLEQAVRASKSEVRELTSELASTEEKYESASEKIKTLTAEMTSLKSELSAAKKGESKSSQLETNLVSAREETQKQIAMSLSLEQEIKELKTSNKELKEEMRQQLSEVTESQKEVLDKVKKEKDERIHDLEMKLQVSEREANMREDALRHEVGELRKRWQDAVRRADALSMDVQQSTAPLMRQLESTDRQNRARAAAWAELETKLRSDLEEYIVQNEKLLKERTEIRVESKRLQRTSTENEEELVNARSTIATLTMEVQNLETKLDEVERESRKMREDWVEVERQASEGAARVRSEMMRTVVDSEDRYRSQMEVLERDLQAERMKREGLEGKLEELAQSTGMMSLTNSIPMGGGRRDPLEKEKKLRSTTDQAAILQGALGDFGDSSDEEDENEDDENMGSAATAAGSFAAMEQLSQGLKGAKLELEALRKQLASSEKTRESLVTELGETRQAAEKLPLFEAKVAELMREVQEKDFEIRGLQDDINDVKLMYRGQLDALLEEKASLTPLTSTAWQSNDPDGANYAPPLKSTPEEDENYSTPSDVAAADFDLVYSG</sequence>
<feature type="region of interest" description="Disordered" evidence="2">
    <location>
        <begin position="81"/>
        <end position="100"/>
    </location>
</feature>
<feature type="compositionally biased region" description="Polar residues" evidence="2">
    <location>
        <begin position="459"/>
        <end position="468"/>
    </location>
</feature>
<proteinExistence type="predicted"/>
<feature type="region of interest" description="Disordered" evidence="2">
    <location>
        <begin position="459"/>
        <end position="525"/>
    </location>
</feature>
<accession>A0A7S2EN96</accession>
<dbReference type="EMBL" id="HBGN01030238">
    <property type="protein sequence ID" value="CAD9346663.1"/>
    <property type="molecule type" value="Transcribed_RNA"/>
</dbReference>
<feature type="region of interest" description="Disordered" evidence="2">
    <location>
        <begin position="628"/>
        <end position="661"/>
    </location>
</feature>
<feature type="compositionally biased region" description="Acidic residues" evidence="2">
    <location>
        <begin position="503"/>
        <end position="516"/>
    </location>
</feature>
<dbReference type="GO" id="GO:0005783">
    <property type="term" value="C:endoplasmic reticulum"/>
    <property type="evidence" value="ECO:0007669"/>
    <property type="project" value="TreeGrafter"/>
</dbReference>
<dbReference type="InterPro" id="IPR052602">
    <property type="entry name" value="Growth_transcription_reg"/>
</dbReference>
<keyword evidence="1" id="KW-0175">Coiled coil</keyword>
<feature type="coiled-coil region" evidence="1">
    <location>
        <begin position="321"/>
        <end position="458"/>
    </location>
</feature>